<protein>
    <submittedName>
        <fullName evidence="1">Uncharacterized protein</fullName>
    </submittedName>
</protein>
<dbReference type="EMBL" id="JBEFKJ010000017">
    <property type="protein sequence ID" value="KAL2041525.1"/>
    <property type="molecule type" value="Genomic_DNA"/>
</dbReference>
<keyword evidence="2" id="KW-1185">Reference proteome</keyword>
<evidence type="ECO:0000313" key="1">
    <source>
        <dbReference type="EMBL" id="KAL2041525.1"/>
    </source>
</evidence>
<name>A0ABR4A6U0_9LECA</name>
<dbReference type="PANTHER" id="PTHR46411">
    <property type="entry name" value="FAMILY ATPASE, PUTATIVE-RELATED"/>
    <property type="match status" value="1"/>
</dbReference>
<proteinExistence type="predicted"/>
<evidence type="ECO:0000313" key="2">
    <source>
        <dbReference type="Proteomes" id="UP001590950"/>
    </source>
</evidence>
<gene>
    <name evidence="1" type="ORF">N7G274_005907</name>
</gene>
<comment type="caution">
    <text evidence="1">The sequence shown here is derived from an EMBL/GenBank/DDBJ whole genome shotgun (WGS) entry which is preliminary data.</text>
</comment>
<dbReference type="PANTHER" id="PTHR46411:SF3">
    <property type="entry name" value="AAA+ ATPASE DOMAIN-CONTAINING PROTEIN"/>
    <property type="match status" value="1"/>
</dbReference>
<organism evidence="1 2">
    <name type="scientific">Stereocaulon virgatum</name>
    <dbReference type="NCBI Taxonomy" id="373712"/>
    <lineage>
        <taxon>Eukaryota</taxon>
        <taxon>Fungi</taxon>
        <taxon>Dikarya</taxon>
        <taxon>Ascomycota</taxon>
        <taxon>Pezizomycotina</taxon>
        <taxon>Lecanoromycetes</taxon>
        <taxon>OSLEUM clade</taxon>
        <taxon>Lecanoromycetidae</taxon>
        <taxon>Lecanorales</taxon>
        <taxon>Lecanorineae</taxon>
        <taxon>Stereocaulaceae</taxon>
        <taxon>Stereocaulon</taxon>
    </lineage>
</organism>
<reference evidence="1 2" key="1">
    <citation type="submission" date="2024-09" db="EMBL/GenBank/DDBJ databases">
        <title>Rethinking Asexuality: The Enigmatic Case of Functional Sexual Genes in Lepraria (Stereocaulaceae).</title>
        <authorList>
            <person name="Doellman M."/>
            <person name="Sun Y."/>
            <person name="Barcenas-Pena A."/>
            <person name="Lumbsch H.T."/>
            <person name="Grewe F."/>
        </authorList>
    </citation>
    <scope>NUCLEOTIDE SEQUENCE [LARGE SCALE GENOMIC DNA]</scope>
    <source>
        <strain evidence="1 2">Mercado 3170</strain>
    </source>
</reference>
<sequence>MGQLYVQHRGNAFYLEKGDYVEVPVESRIMVDVAYFRKVNPNYTRPQVNELARSSSSDGFWILWSDTEADEVKSNGLDAETISEDDLMICSQTVYGWSFGNKRWLEFVVDDIKAIVWNPSSFDNPAIPPTKKKGYHCSCEGPYIPRIR</sequence>
<dbReference type="Proteomes" id="UP001590950">
    <property type="component" value="Unassembled WGS sequence"/>
</dbReference>
<accession>A0ABR4A6U0</accession>